<keyword evidence="2" id="KW-0472">Membrane</keyword>
<dbReference type="GeneID" id="93644296"/>
<name>A0A0B6AKE9_PRIM2</name>
<keyword evidence="2" id="KW-1133">Transmembrane helix</keyword>
<reference evidence="4 5" key="1">
    <citation type="journal article" date="2015" name="Genome Announc.">
        <title>Complete genome sequences for 35 biothreat assay-relevant bacillus species.</title>
        <authorList>
            <person name="Johnson S.L."/>
            <person name="Daligault H.E."/>
            <person name="Davenport K.W."/>
            <person name="Jaissle J."/>
            <person name="Frey K.G."/>
            <person name="Ladner J.T."/>
            <person name="Broomall S.M."/>
            <person name="Bishop-Lilly K.A."/>
            <person name="Bruce D.C."/>
            <person name="Gibbons H.S."/>
            <person name="Coyne S.R."/>
            <person name="Lo C.C."/>
            <person name="Meincke L."/>
            <person name="Munk A.C."/>
            <person name="Koroleva G.I."/>
            <person name="Rosenzweig C.N."/>
            <person name="Palacios G.F."/>
            <person name="Redden C.L."/>
            <person name="Minogue T.D."/>
            <person name="Chain P.S."/>
        </authorList>
    </citation>
    <scope>NUCLEOTIDE SEQUENCE [LARGE SCALE GENOMIC DNA]</scope>
    <source>
        <strain evidence="5">ATCC 14581 / DSM 32 / JCM 2506 / NBRC 15308 / NCIMB 9376 / NCTC 10342 / NRRL B-14308 / VKM B-512</strain>
    </source>
</reference>
<dbReference type="HOGENOM" id="CLU_705260_0_0_9"/>
<proteinExistence type="predicted"/>
<gene>
    <name evidence="4" type="ORF">BG04_814</name>
</gene>
<keyword evidence="2" id="KW-0812">Transmembrane</keyword>
<evidence type="ECO:0000256" key="1">
    <source>
        <dbReference type="SAM" id="MobiDB-lite"/>
    </source>
</evidence>
<dbReference type="AlphaFoldDB" id="A0A0B6AKE9"/>
<protein>
    <submittedName>
        <fullName evidence="4">Uncharacterized protein</fullName>
    </submittedName>
</protein>
<dbReference type="EMBL" id="CP009920">
    <property type="protein sequence ID" value="AJI23986.1"/>
    <property type="molecule type" value="Genomic_DNA"/>
</dbReference>
<accession>A0A0B6AKE9</accession>
<keyword evidence="3" id="KW-0732">Signal</keyword>
<dbReference type="KEGG" id="bmeg:BG04_814"/>
<organism evidence="4 5">
    <name type="scientific">Priestia megaterium (strain ATCC 14581 / DSM 32 / CCUG 1817 / JCM 2506 / NBRC 15308 / NCIMB 9376 / NCTC 10342 / NRRL B-14308 / VKM B-512 / Ford 19)</name>
    <name type="common">Bacillus megaterium</name>
    <dbReference type="NCBI Taxonomy" id="1348623"/>
    <lineage>
        <taxon>Bacteria</taxon>
        <taxon>Bacillati</taxon>
        <taxon>Bacillota</taxon>
        <taxon>Bacilli</taxon>
        <taxon>Bacillales</taxon>
        <taxon>Bacillaceae</taxon>
        <taxon>Priestia</taxon>
    </lineage>
</organism>
<evidence type="ECO:0000313" key="5">
    <source>
        <dbReference type="Proteomes" id="UP000031829"/>
    </source>
</evidence>
<feature type="chain" id="PRO_5035312414" evidence="3">
    <location>
        <begin position="27"/>
        <end position="391"/>
    </location>
</feature>
<sequence>MMKKKLAVISTACLLILASDPIPSYATPDSPDSSSDVLDQSTDVDTTEDVKAIFDSLYQEGYSLGEEDGYAEKKFEQFDQTTGLDKSSEEFTWFMMGYTVGYKKGQQQKEEELKTEQENEMAAGEEEGYQQGVLDYKHATIQSEIDPFPSKSSDWNKGYVQGYKKAISLMDLSVKAKKEGYDQGLENDSMSVPSMYDDEDVTRQAFTEGFEAAQAEVLKQQKKRFEKQGYVQGYHDLPLEVPAEAEGELQTAFEQGYEKGQKQKQKDVKADGYDSAFTYQTYRAPKSLQDKPELEKWYKAGFYSNKDVKSLQQKAYKDGWKLGKEMSVPKKYKQNKAAVAMYKKYFEQGQKKQDKTVSHILLGSGIVLTLVAPITLWRLRRRKNEETTLDS</sequence>
<feature type="region of interest" description="Disordered" evidence="1">
    <location>
        <begin position="25"/>
        <end position="45"/>
    </location>
</feature>
<dbReference type="Proteomes" id="UP000031829">
    <property type="component" value="Chromosome"/>
</dbReference>
<feature type="transmembrane region" description="Helical" evidence="2">
    <location>
        <begin position="360"/>
        <end position="379"/>
    </location>
</feature>
<dbReference type="RefSeq" id="WP_034649558.1">
    <property type="nucleotide sequence ID" value="NZ_CP009920.1"/>
</dbReference>
<evidence type="ECO:0000256" key="3">
    <source>
        <dbReference type="SAM" id="SignalP"/>
    </source>
</evidence>
<evidence type="ECO:0000313" key="4">
    <source>
        <dbReference type="EMBL" id="AJI23986.1"/>
    </source>
</evidence>
<evidence type="ECO:0000256" key="2">
    <source>
        <dbReference type="SAM" id="Phobius"/>
    </source>
</evidence>
<feature type="signal peptide" evidence="3">
    <location>
        <begin position="1"/>
        <end position="26"/>
    </location>
</feature>